<evidence type="ECO:0000256" key="4">
    <source>
        <dbReference type="SAM" id="MobiDB-lite"/>
    </source>
</evidence>
<dbReference type="OrthoDB" id="271628at2759"/>
<feature type="domain" description="Myotubularin phosphatase" evidence="5">
    <location>
        <begin position="212"/>
        <end position="742"/>
    </location>
</feature>
<keyword evidence="3" id="KW-0175">Coiled coil</keyword>
<dbReference type="GO" id="GO:0106018">
    <property type="term" value="F:phosphatidylinositol-3,5-bisphosphate phosphatase activity"/>
    <property type="evidence" value="ECO:0007669"/>
    <property type="project" value="TreeGrafter"/>
</dbReference>
<evidence type="ECO:0000256" key="3">
    <source>
        <dbReference type="SAM" id="Coils"/>
    </source>
</evidence>
<dbReference type="GO" id="GO:0005737">
    <property type="term" value="C:cytoplasm"/>
    <property type="evidence" value="ECO:0007669"/>
    <property type="project" value="TreeGrafter"/>
</dbReference>
<feature type="binding site" evidence="2">
    <location>
        <begin position="389"/>
        <end position="390"/>
    </location>
    <ligand>
        <name>substrate</name>
    </ligand>
</feature>
<dbReference type="PROSITE" id="PS51339">
    <property type="entry name" value="PPASE_MYOTUBULARIN"/>
    <property type="match status" value="1"/>
</dbReference>
<feature type="compositionally biased region" description="Polar residues" evidence="4">
    <location>
        <begin position="586"/>
        <end position="625"/>
    </location>
</feature>
<dbReference type="SUPFAM" id="SSF52799">
    <property type="entry name" value="(Phosphotyrosine protein) phosphatases II"/>
    <property type="match status" value="2"/>
</dbReference>
<comment type="caution">
    <text evidence="6">The sequence shown here is derived from an EMBL/GenBank/DDBJ whole genome shotgun (WGS) entry which is preliminary data.</text>
</comment>
<proteinExistence type="predicted"/>
<keyword evidence="7" id="KW-1185">Reference proteome</keyword>
<dbReference type="EMBL" id="JADGMS010000010">
    <property type="protein sequence ID" value="KAF9674952.1"/>
    <property type="molecule type" value="Genomic_DNA"/>
</dbReference>
<dbReference type="GO" id="GO:0046856">
    <property type="term" value="P:phosphatidylinositol dephosphorylation"/>
    <property type="evidence" value="ECO:0007669"/>
    <property type="project" value="TreeGrafter"/>
</dbReference>
<dbReference type="Proteomes" id="UP000657918">
    <property type="component" value="Unassembled WGS sequence"/>
</dbReference>
<feature type="region of interest" description="Disordered" evidence="4">
    <location>
        <begin position="585"/>
        <end position="625"/>
    </location>
</feature>
<accession>A0A835JS02</accession>
<organism evidence="6 7">
    <name type="scientific">Salix dunnii</name>
    <dbReference type="NCBI Taxonomy" id="1413687"/>
    <lineage>
        <taxon>Eukaryota</taxon>
        <taxon>Viridiplantae</taxon>
        <taxon>Streptophyta</taxon>
        <taxon>Embryophyta</taxon>
        <taxon>Tracheophyta</taxon>
        <taxon>Spermatophyta</taxon>
        <taxon>Magnoliopsida</taxon>
        <taxon>eudicotyledons</taxon>
        <taxon>Gunneridae</taxon>
        <taxon>Pentapetalae</taxon>
        <taxon>rosids</taxon>
        <taxon>fabids</taxon>
        <taxon>Malpighiales</taxon>
        <taxon>Salicaceae</taxon>
        <taxon>Saliceae</taxon>
        <taxon>Salix</taxon>
    </lineage>
</organism>
<dbReference type="InterPro" id="IPR029021">
    <property type="entry name" value="Prot-tyrosine_phosphatase-like"/>
</dbReference>
<dbReference type="GO" id="GO:0004438">
    <property type="term" value="F:phosphatidylinositol-3-phosphate phosphatase activity"/>
    <property type="evidence" value="ECO:0007669"/>
    <property type="project" value="TreeGrafter"/>
</dbReference>
<feature type="compositionally biased region" description="Low complexity" evidence="4">
    <location>
        <begin position="1"/>
        <end position="14"/>
    </location>
</feature>
<feature type="coiled-coil region" evidence="3">
    <location>
        <begin position="753"/>
        <end position="801"/>
    </location>
</feature>
<dbReference type="PANTHER" id="PTHR10807">
    <property type="entry name" value="MYOTUBULARIN-RELATED"/>
    <property type="match status" value="1"/>
</dbReference>
<evidence type="ECO:0000256" key="2">
    <source>
        <dbReference type="PIRSR" id="PIRSR630564-2"/>
    </source>
</evidence>
<name>A0A835JS02_9ROSI</name>
<reference evidence="6 7" key="1">
    <citation type="submission" date="2020-10" db="EMBL/GenBank/DDBJ databases">
        <title>Plant Genome Project.</title>
        <authorList>
            <person name="Zhang R.-G."/>
        </authorList>
    </citation>
    <scope>NUCLEOTIDE SEQUENCE [LARGE SCALE GENOMIC DNA]</scope>
    <source>
        <strain evidence="6">FAFU-HL-1</strain>
        <tissue evidence="6">Leaf</tissue>
    </source>
</reference>
<sequence>MSAPQRSTSLSDSSSELERPESTGSWDEALDWFKLEVQHPGSRSVLHHANYKFLLEAERVIAEGHGVVLINTDEAGNIGLSSSAKHRKPVPFKSFHFAVVVGVDHMSICHAIVIWKHQNNAHGQVVKNQPTPRQFEKTPSHRLLQVIGRDMRIIVFGFRPKTMQRRAIYDGLLRCTKPSRLWDLYAFSCGPSKFTNSNPKVRLLNECFRLLGKGFCSATIDMIDKGSYTLSNELWRISNVNSNYIMCPSYPFALIVPKSISDEELVHASSFRSKGRLPVVSWCHPGTGAVLARSSQPLVGLMMNMRSNTDEKLVAALCSQPDGYKKGRRVPIRVLSEKCLEKRNVFLRKLYIADARPRKNALANVAMGGGSESPSHYFQSEVVFFGIDNIHAMRESLSRLRDYLDTHGSTSSDGTLSLLRHGGWTWGGGNLSSMSASVATLGDSGWLIHVQSVLAGSAWIAARVALESASVLVHCSNFKSESGALPIDLASTFLLSVIAWIELHMLISRKNLGLIAQQIMSLCIAEFLSFILLSSDGWDRTSQLISLANLLLDPYYRTCTGFQALIEKDWLAFGHPFEERMGMPTVSGSSDTSLDLSRQSSVGSFPSSPMQQSSGSFTPQAPSSSHAQNQYSPIFLQWIDCVSQLLRMYPFAFEFSSAFLVDLLDSVLSCRFGNFFCNSEKERQLAGVSESCGCLWAYLAGLRSSEGRSHVHYNLFYSPLKHNGPLLPPAAALAPTLWPQFHLRWACPSEAQAGELEDQCRNMSLKFSELQKAKEGAEKKAKETTNAMESLSAELQNEKRLSSYAMALAKRANKECAAIKRAIESLGCKVHFAGGDTPVDVKTNPMGMTKIESDGIVQHQYNSDLSISISVVADDVVSNNPLGGVCDAICPLRSRDGGCRWPESSCAQLRSQFIGVKANYDAIDSLSIYETYFDTIAFYTGYNTRAKIIPVTKKQHSEIRHFSEFIHQSPPPALTG</sequence>
<dbReference type="InterPro" id="IPR010569">
    <property type="entry name" value="Myotubularin-like_Pase_dom"/>
</dbReference>
<protein>
    <recommendedName>
        <fullName evidence="5">Myotubularin phosphatase domain-containing protein</fullName>
    </recommendedName>
</protein>
<evidence type="ECO:0000259" key="5">
    <source>
        <dbReference type="PROSITE" id="PS51339"/>
    </source>
</evidence>
<feature type="region of interest" description="Disordered" evidence="4">
    <location>
        <begin position="1"/>
        <end position="22"/>
    </location>
</feature>
<feature type="binding site" evidence="2">
    <location>
        <begin position="475"/>
        <end position="540"/>
    </location>
    <ligand>
        <name>substrate</name>
    </ligand>
</feature>
<evidence type="ECO:0000313" key="6">
    <source>
        <dbReference type="EMBL" id="KAF9674952.1"/>
    </source>
</evidence>
<evidence type="ECO:0000256" key="1">
    <source>
        <dbReference type="PIRSR" id="PIRSR630564-1"/>
    </source>
</evidence>
<dbReference type="InterPro" id="IPR030564">
    <property type="entry name" value="Myotubularin"/>
</dbReference>
<dbReference type="Pfam" id="PF06602">
    <property type="entry name" value="Myotub-related"/>
    <property type="match status" value="2"/>
</dbReference>
<dbReference type="CDD" id="cd14507">
    <property type="entry name" value="PTP-MTM-like"/>
    <property type="match status" value="1"/>
</dbReference>
<evidence type="ECO:0000313" key="7">
    <source>
        <dbReference type="Proteomes" id="UP000657918"/>
    </source>
</evidence>
<dbReference type="PANTHER" id="PTHR10807:SF8">
    <property type="entry name" value="PHOSPHATIDYLINOSITOL-3-PHOSPHATE PHOSPHATASE"/>
    <property type="match status" value="1"/>
</dbReference>
<dbReference type="AlphaFoldDB" id="A0A835JS02"/>
<feature type="active site" description="Phosphocysteine intermediate" evidence="1">
    <location>
        <position position="475"/>
    </location>
</feature>
<gene>
    <name evidence="6" type="ORF">SADUNF_Sadunf10G0181200</name>
</gene>